<evidence type="ECO:0000313" key="2">
    <source>
        <dbReference type="EMBL" id="KAG0655448.1"/>
    </source>
</evidence>
<evidence type="ECO:0000313" key="3">
    <source>
        <dbReference type="Proteomes" id="UP000777482"/>
    </source>
</evidence>
<reference evidence="2 3" key="1">
    <citation type="submission" date="2020-11" db="EMBL/GenBank/DDBJ databases">
        <title>Kefir isolates.</title>
        <authorList>
            <person name="Marcisauskas S."/>
            <person name="Kim Y."/>
            <person name="Blasche S."/>
        </authorList>
    </citation>
    <scope>NUCLEOTIDE SEQUENCE [LARGE SCALE GENOMIC DNA]</scope>
    <source>
        <strain evidence="2 3">KR</strain>
    </source>
</reference>
<accession>A0A9P7B266</accession>
<feature type="compositionally biased region" description="Polar residues" evidence="1">
    <location>
        <begin position="146"/>
        <end position="164"/>
    </location>
</feature>
<dbReference type="EMBL" id="PUHQ01000120">
    <property type="protein sequence ID" value="KAG0655448.1"/>
    <property type="molecule type" value="Genomic_DNA"/>
</dbReference>
<dbReference type="AlphaFoldDB" id="A0A9P7B266"/>
<name>A0A9P7B266_RHOMI</name>
<feature type="compositionally biased region" description="Low complexity" evidence="1">
    <location>
        <begin position="165"/>
        <end position="175"/>
    </location>
</feature>
<gene>
    <name evidence="2" type="ORF">C6P46_000990</name>
</gene>
<feature type="compositionally biased region" description="Basic and acidic residues" evidence="1">
    <location>
        <begin position="467"/>
        <end position="480"/>
    </location>
</feature>
<feature type="compositionally biased region" description="Basic residues" evidence="1">
    <location>
        <begin position="24"/>
        <end position="34"/>
    </location>
</feature>
<comment type="caution">
    <text evidence="2">The sequence shown here is derived from an EMBL/GenBank/DDBJ whole genome shotgun (WGS) entry which is preliminary data.</text>
</comment>
<organism evidence="2 3">
    <name type="scientific">Rhodotorula mucilaginosa</name>
    <name type="common">Yeast</name>
    <name type="synonym">Rhodotorula rubra</name>
    <dbReference type="NCBI Taxonomy" id="5537"/>
    <lineage>
        <taxon>Eukaryota</taxon>
        <taxon>Fungi</taxon>
        <taxon>Dikarya</taxon>
        <taxon>Basidiomycota</taxon>
        <taxon>Pucciniomycotina</taxon>
        <taxon>Microbotryomycetes</taxon>
        <taxon>Sporidiobolales</taxon>
        <taxon>Sporidiobolaceae</taxon>
        <taxon>Rhodotorula</taxon>
    </lineage>
</organism>
<feature type="compositionally biased region" description="Polar residues" evidence="1">
    <location>
        <begin position="109"/>
        <end position="118"/>
    </location>
</feature>
<feature type="compositionally biased region" description="Basic residues" evidence="1">
    <location>
        <begin position="1"/>
        <end position="10"/>
    </location>
</feature>
<sequence length="480" mass="50584">MASTRAPRRCSAKDCPLQALGPHYAHHANAKTARRLAPSASSAARSPPLPAREVSQHSFSSLCTAENDPSAATAGGASRPVQAAPAQADSYAVDSDAQNEAANGRAETSAGNSDSSESGAVGPSGPLNAQQGRNLPQPHRPHTGSAPPSSGTRPASAASRQPALSSSPSRTGSLSQTGLPARTLDADDSIDPALLSLDNHGSEADTGDEFSGGTAAVEGALGKRPSQNAEDTQRGEAAPKRKKARHGEGKKTLARLAAIERSAARVAAKPRSRSAKIKSHAERMKTMIHSFKQSCRENGTFGILLLAHPHHLGRKKSSAIPYYQCVTSAHYESDLPTVPTEQINLSALLPDSGLQPLPPHTSPDTLVTSIESLFAAHVQQIQERELAFDASKLKASDEMVRAANERADKADRKRRKMKKKLNRVLAQVDRRRRRRGSESEDSSESEEVGGDSDQADSSEESGGEGSGDDHCAGDRGDIEV</sequence>
<proteinExistence type="predicted"/>
<feature type="compositionally biased region" description="Basic residues" evidence="1">
    <location>
        <begin position="412"/>
        <end position="422"/>
    </location>
</feature>
<dbReference type="OrthoDB" id="2532064at2759"/>
<feature type="compositionally biased region" description="Low complexity" evidence="1">
    <location>
        <begin position="35"/>
        <end position="46"/>
    </location>
</feature>
<evidence type="ECO:0000256" key="1">
    <source>
        <dbReference type="SAM" id="MobiDB-lite"/>
    </source>
</evidence>
<feature type="compositionally biased region" description="Acidic residues" evidence="1">
    <location>
        <begin position="439"/>
        <end position="462"/>
    </location>
</feature>
<dbReference type="Proteomes" id="UP000777482">
    <property type="component" value="Unassembled WGS sequence"/>
</dbReference>
<feature type="region of interest" description="Disordered" evidence="1">
    <location>
        <begin position="403"/>
        <end position="480"/>
    </location>
</feature>
<keyword evidence="3" id="KW-1185">Reference proteome</keyword>
<protein>
    <submittedName>
        <fullName evidence="2">Uncharacterized protein</fullName>
    </submittedName>
</protein>
<feature type="region of interest" description="Disordered" evidence="1">
    <location>
        <begin position="1"/>
        <end position="255"/>
    </location>
</feature>